<protein>
    <submittedName>
        <fullName evidence="2">Xenotropic and polytropic retrovirus receptor 1 homolog</fullName>
    </submittedName>
</protein>
<dbReference type="GeneID" id="113050053"/>
<accession>A0A6P6K9I3</accession>
<name>A0A6P6K9I3_CARAU</name>
<dbReference type="Proteomes" id="UP000515129">
    <property type="component" value="Chromosome 30"/>
</dbReference>
<evidence type="ECO:0000313" key="1">
    <source>
        <dbReference type="Proteomes" id="UP000515129"/>
    </source>
</evidence>
<dbReference type="RefSeq" id="XP_026068545.1">
    <property type="nucleotide sequence ID" value="XM_026212760.1"/>
</dbReference>
<organism evidence="1 2">
    <name type="scientific">Carassius auratus</name>
    <name type="common">Goldfish</name>
    <dbReference type="NCBI Taxonomy" id="7957"/>
    <lineage>
        <taxon>Eukaryota</taxon>
        <taxon>Metazoa</taxon>
        <taxon>Chordata</taxon>
        <taxon>Craniata</taxon>
        <taxon>Vertebrata</taxon>
        <taxon>Euteleostomi</taxon>
        <taxon>Actinopterygii</taxon>
        <taxon>Neopterygii</taxon>
        <taxon>Teleostei</taxon>
        <taxon>Ostariophysi</taxon>
        <taxon>Cypriniformes</taxon>
        <taxon>Cyprinidae</taxon>
        <taxon>Cyprininae</taxon>
        <taxon>Carassius</taxon>
    </lineage>
</organism>
<gene>
    <name evidence="2" type="primary">LOC113050053</name>
</gene>
<dbReference type="KEGG" id="caua:113050053"/>
<keyword evidence="2" id="KW-0675">Receptor</keyword>
<reference evidence="2" key="1">
    <citation type="submission" date="2025-08" db="UniProtKB">
        <authorList>
            <consortium name="RefSeq"/>
        </authorList>
    </citation>
    <scope>IDENTIFICATION</scope>
    <source>
        <strain evidence="2">Wakin</strain>
        <tissue evidence="2">Muscle</tissue>
    </source>
</reference>
<proteinExistence type="predicted"/>
<keyword evidence="1" id="KW-1185">Reference proteome</keyword>
<dbReference type="OrthoDB" id="9970435at2759"/>
<evidence type="ECO:0000313" key="2">
    <source>
        <dbReference type="RefSeq" id="XP_026068545.1"/>
    </source>
</evidence>
<dbReference type="AlphaFoldDB" id="A0A6P6K9I3"/>
<sequence>MAVGELYLSLAFLQKYQEFNYKCFCKITTMYDSKFGCEHGLKWRNERLDTSLLNTDRGKCEHFMSKLETFMIQLEGGDKLRVMKRLEVPPMDKITVITKSLICEIKLLAVIQQAY</sequence>